<name>A0ABD3W0L1_SINWO</name>
<evidence type="ECO:0000313" key="2">
    <source>
        <dbReference type="Proteomes" id="UP001634394"/>
    </source>
</evidence>
<evidence type="ECO:0000313" key="1">
    <source>
        <dbReference type="EMBL" id="KAL3867196.1"/>
    </source>
</evidence>
<reference evidence="1 2" key="1">
    <citation type="submission" date="2024-11" db="EMBL/GenBank/DDBJ databases">
        <title>Chromosome-level genome assembly of the freshwater bivalve Anodonta woodiana.</title>
        <authorList>
            <person name="Chen X."/>
        </authorList>
    </citation>
    <scope>NUCLEOTIDE SEQUENCE [LARGE SCALE GENOMIC DNA]</scope>
    <source>
        <strain evidence="1">MN2024</strain>
        <tissue evidence="1">Gills</tissue>
    </source>
</reference>
<feature type="non-terminal residue" evidence="1">
    <location>
        <position position="74"/>
    </location>
</feature>
<dbReference type="Proteomes" id="UP001634394">
    <property type="component" value="Unassembled WGS sequence"/>
</dbReference>
<keyword evidence="2" id="KW-1185">Reference proteome</keyword>
<protein>
    <submittedName>
        <fullName evidence="1">Uncharacterized protein</fullName>
    </submittedName>
</protein>
<proteinExistence type="predicted"/>
<gene>
    <name evidence="1" type="ORF">ACJMK2_044418</name>
</gene>
<dbReference type="EMBL" id="JBJQND010000009">
    <property type="protein sequence ID" value="KAL3867196.1"/>
    <property type="molecule type" value="Genomic_DNA"/>
</dbReference>
<organism evidence="1 2">
    <name type="scientific">Sinanodonta woodiana</name>
    <name type="common">Chinese pond mussel</name>
    <name type="synonym">Anodonta woodiana</name>
    <dbReference type="NCBI Taxonomy" id="1069815"/>
    <lineage>
        <taxon>Eukaryota</taxon>
        <taxon>Metazoa</taxon>
        <taxon>Spiralia</taxon>
        <taxon>Lophotrochozoa</taxon>
        <taxon>Mollusca</taxon>
        <taxon>Bivalvia</taxon>
        <taxon>Autobranchia</taxon>
        <taxon>Heteroconchia</taxon>
        <taxon>Palaeoheterodonta</taxon>
        <taxon>Unionida</taxon>
        <taxon>Unionoidea</taxon>
        <taxon>Unionidae</taxon>
        <taxon>Unioninae</taxon>
        <taxon>Sinanodonta</taxon>
    </lineage>
</organism>
<feature type="non-terminal residue" evidence="1">
    <location>
        <position position="1"/>
    </location>
</feature>
<comment type="caution">
    <text evidence="1">The sequence shown here is derived from an EMBL/GenBank/DDBJ whole genome shotgun (WGS) entry which is preliminary data.</text>
</comment>
<accession>A0ABD3W0L1</accession>
<sequence>RVIIEIANEVQKLIDEDQEFKRAEREFNQALYAEDNGLESSFKNITFDSVKDNEDEIKEEEMAEAVLEMMNGQP</sequence>
<dbReference type="AlphaFoldDB" id="A0ABD3W0L1"/>